<sequence length="114" mass="12527">MNYFYIHFLSLLGLFGASLSLSLSFSHLLRSGADLPVAHKWRRSSLARGRDQETASIDIHSNISPSQPIAGPRRRLKPRPSNVTLGVGDYVAAVWGLQRWVLVGSHMGLIVGYG</sequence>
<organism evidence="1">
    <name type="scientific">Fagus sylvatica</name>
    <name type="common">Beechnut</name>
    <dbReference type="NCBI Taxonomy" id="28930"/>
    <lineage>
        <taxon>Eukaryota</taxon>
        <taxon>Viridiplantae</taxon>
        <taxon>Streptophyta</taxon>
        <taxon>Embryophyta</taxon>
        <taxon>Tracheophyta</taxon>
        <taxon>Spermatophyta</taxon>
        <taxon>Magnoliopsida</taxon>
        <taxon>eudicotyledons</taxon>
        <taxon>Gunneridae</taxon>
        <taxon>Pentapetalae</taxon>
        <taxon>rosids</taxon>
        <taxon>fabids</taxon>
        <taxon>Fagales</taxon>
        <taxon>Fagaceae</taxon>
        <taxon>Fagus</taxon>
    </lineage>
</organism>
<evidence type="ECO:0000313" key="1">
    <source>
        <dbReference type="EMBL" id="SPC85295.1"/>
    </source>
</evidence>
<reference evidence="1" key="1">
    <citation type="submission" date="2018-02" db="EMBL/GenBank/DDBJ databases">
        <authorList>
            <person name="Cohen D.B."/>
            <person name="Kent A.D."/>
        </authorList>
    </citation>
    <scope>NUCLEOTIDE SEQUENCE</scope>
</reference>
<proteinExistence type="predicted"/>
<accession>A0A2N9FDX5</accession>
<protein>
    <submittedName>
        <fullName evidence="1">Uncharacterized protein</fullName>
    </submittedName>
</protein>
<name>A0A2N9FDX5_FAGSY</name>
<gene>
    <name evidence="1" type="ORF">FSB_LOCUS13177</name>
</gene>
<dbReference type="EMBL" id="OIVN01000772">
    <property type="protein sequence ID" value="SPC85295.1"/>
    <property type="molecule type" value="Genomic_DNA"/>
</dbReference>
<dbReference type="AlphaFoldDB" id="A0A2N9FDX5"/>